<proteinExistence type="predicted"/>
<gene>
    <name evidence="1" type="ORF">ERS013200_01317</name>
</gene>
<accession>A0A655UMB2</accession>
<dbReference type="Proteomes" id="UP000041770">
    <property type="component" value="Unassembled WGS sequence"/>
</dbReference>
<reference evidence="1 2" key="1">
    <citation type="submission" date="2015-07" db="EMBL/GenBank/DDBJ databases">
        <authorList>
            <consortium name="Pathogen Informatics"/>
        </authorList>
    </citation>
    <scope>NUCLEOTIDE SEQUENCE [LARGE SCALE GENOMIC DNA]</scope>
    <source>
        <strain evidence="1 2">A316</strain>
    </source>
</reference>
<name>A0A655UMB2_VIBCL</name>
<dbReference type="EMBL" id="CWQY01000006">
    <property type="protein sequence ID" value="CSC39647.1"/>
    <property type="molecule type" value="Genomic_DNA"/>
</dbReference>
<protein>
    <submittedName>
        <fullName evidence="1">Uncharacterized protein</fullName>
    </submittedName>
</protein>
<evidence type="ECO:0000313" key="2">
    <source>
        <dbReference type="Proteomes" id="UP000041770"/>
    </source>
</evidence>
<sequence length="142" mass="14796">MVLRLLEISSLTVNCSSVAAAIDVLSLWISLAEPWIATNDSLATPILPRVDCILSALTRIVLVDISAFSCSIEIMVSISPVDSCVRCAKERTSSATTAKPRPCSPARAASIAAFNASKLVCSAIALITSSTLPTLLDSVASC</sequence>
<evidence type="ECO:0000313" key="1">
    <source>
        <dbReference type="EMBL" id="CSC39647.1"/>
    </source>
</evidence>
<dbReference type="AlphaFoldDB" id="A0A655UMB2"/>
<organism evidence="1 2">
    <name type="scientific">Vibrio cholerae</name>
    <dbReference type="NCBI Taxonomy" id="666"/>
    <lineage>
        <taxon>Bacteria</taxon>
        <taxon>Pseudomonadati</taxon>
        <taxon>Pseudomonadota</taxon>
        <taxon>Gammaproteobacteria</taxon>
        <taxon>Vibrionales</taxon>
        <taxon>Vibrionaceae</taxon>
        <taxon>Vibrio</taxon>
    </lineage>
</organism>